<name>A0A4Z0R350_9FIRM</name>
<evidence type="ECO:0000313" key="1">
    <source>
        <dbReference type="EMBL" id="TGE37208.1"/>
    </source>
</evidence>
<proteinExistence type="predicted"/>
<dbReference type="EMBL" id="SPQQ01000005">
    <property type="protein sequence ID" value="TGE37208.1"/>
    <property type="molecule type" value="Genomic_DNA"/>
</dbReference>
<dbReference type="OrthoDB" id="2679147at2"/>
<reference evidence="1 2" key="1">
    <citation type="submission" date="2019-03" db="EMBL/GenBank/DDBJ databases">
        <title>Draft Genome Sequence of Desulfosporosinus fructosivorans Strain 63.6F, Isolated from Marine Sediment in the Baltic Sea.</title>
        <authorList>
            <person name="Hausmann B."/>
            <person name="Vandieken V."/>
            <person name="Pjevac P."/>
            <person name="Schreck K."/>
            <person name="Herbold C.W."/>
            <person name="Loy A."/>
        </authorList>
    </citation>
    <scope>NUCLEOTIDE SEQUENCE [LARGE SCALE GENOMIC DNA]</scope>
    <source>
        <strain evidence="1 2">63.6F</strain>
    </source>
</reference>
<dbReference type="Proteomes" id="UP000298460">
    <property type="component" value="Unassembled WGS sequence"/>
</dbReference>
<sequence>MNVESVWGKIVAGLSSPFEIATVPSNNKIRLWFSVYTDKDNIYVDNAKTHCPSTKMSQPRKITKKDFSTVYSYYQRWTSGERYLRQEVRLLSRNTAYIFALISHFE</sequence>
<accession>A0A4Z0R350</accession>
<evidence type="ECO:0000313" key="2">
    <source>
        <dbReference type="Proteomes" id="UP000298460"/>
    </source>
</evidence>
<gene>
    <name evidence="1" type="ORF">E4K67_15165</name>
</gene>
<keyword evidence="2" id="KW-1185">Reference proteome</keyword>
<organism evidence="1 2">
    <name type="scientific">Desulfosporosinus fructosivorans</name>
    <dbReference type="NCBI Taxonomy" id="2018669"/>
    <lineage>
        <taxon>Bacteria</taxon>
        <taxon>Bacillati</taxon>
        <taxon>Bacillota</taxon>
        <taxon>Clostridia</taxon>
        <taxon>Eubacteriales</taxon>
        <taxon>Desulfitobacteriaceae</taxon>
        <taxon>Desulfosporosinus</taxon>
    </lineage>
</organism>
<dbReference type="AlphaFoldDB" id="A0A4Z0R350"/>
<comment type="caution">
    <text evidence="1">The sequence shown here is derived from an EMBL/GenBank/DDBJ whole genome shotgun (WGS) entry which is preliminary data.</text>
</comment>
<dbReference type="RefSeq" id="WP_135548161.1">
    <property type="nucleotide sequence ID" value="NZ_SPQQ01000005.1"/>
</dbReference>
<protein>
    <submittedName>
        <fullName evidence="1">Uncharacterized protein</fullName>
    </submittedName>
</protein>